<dbReference type="EMBL" id="NBII01000005">
    <property type="protein sequence ID" value="PAV18978.1"/>
    <property type="molecule type" value="Genomic_DNA"/>
</dbReference>
<evidence type="ECO:0000256" key="3">
    <source>
        <dbReference type="ARBA" id="ARBA00010617"/>
    </source>
</evidence>
<evidence type="ECO:0000256" key="9">
    <source>
        <dbReference type="PIRSR" id="PIRSR602401-1"/>
    </source>
</evidence>
<dbReference type="InterPro" id="IPR017972">
    <property type="entry name" value="Cyt_P450_CS"/>
</dbReference>
<dbReference type="PROSITE" id="PS00086">
    <property type="entry name" value="CYTOCHROME_P450"/>
    <property type="match status" value="1"/>
</dbReference>
<keyword evidence="6 10" id="KW-0560">Oxidoreductase</keyword>
<evidence type="ECO:0000313" key="13">
    <source>
        <dbReference type="Proteomes" id="UP000217199"/>
    </source>
</evidence>
<feature type="transmembrane region" description="Helical" evidence="11">
    <location>
        <begin position="72"/>
        <end position="94"/>
    </location>
</feature>
<evidence type="ECO:0000256" key="1">
    <source>
        <dbReference type="ARBA" id="ARBA00001971"/>
    </source>
</evidence>
<evidence type="ECO:0000256" key="5">
    <source>
        <dbReference type="ARBA" id="ARBA00022723"/>
    </source>
</evidence>
<keyword evidence="4 9" id="KW-0349">Heme</keyword>
<organism evidence="12 13">
    <name type="scientific">Pyrrhoderma noxium</name>
    <dbReference type="NCBI Taxonomy" id="2282107"/>
    <lineage>
        <taxon>Eukaryota</taxon>
        <taxon>Fungi</taxon>
        <taxon>Dikarya</taxon>
        <taxon>Basidiomycota</taxon>
        <taxon>Agaricomycotina</taxon>
        <taxon>Agaricomycetes</taxon>
        <taxon>Hymenochaetales</taxon>
        <taxon>Hymenochaetaceae</taxon>
        <taxon>Pyrrhoderma</taxon>
    </lineage>
</organism>
<feature type="binding site" description="axial binding residue" evidence="9">
    <location>
        <position position="533"/>
    </location>
    <ligand>
        <name>heme</name>
        <dbReference type="ChEBI" id="CHEBI:30413"/>
    </ligand>
    <ligandPart>
        <name>Fe</name>
        <dbReference type="ChEBI" id="CHEBI:18248"/>
    </ligandPart>
</feature>
<evidence type="ECO:0000256" key="11">
    <source>
        <dbReference type="SAM" id="Phobius"/>
    </source>
</evidence>
<comment type="similarity">
    <text evidence="3 10">Belongs to the cytochrome P450 family.</text>
</comment>
<dbReference type="STRING" id="2282107.A0A286UHG0"/>
<keyword evidence="8 10" id="KW-0503">Monooxygenase</keyword>
<keyword evidence="5 9" id="KW-0479">Metal-binding</keyword>
<keyword evidence="13" id="KW-1185">Reference proteome</keyword>
<evidence type="ECO:0000256" key="7">
    <source>
        <dbReference type="ARBA" id="ARBA00023004"/>
    </source>
</evidence>
<keyword evidence="11" id="KW-0472">Membrane</keyword>
<reference evidence="12 13" key="1">
    <citation type="journal article" date="2017" name="Mol. Ecol.">
        <title>Comparative and population genomic landscape of Phellinus noxius: A hypervariable fungus causing root rot in trees.</title>
        <authorList>
            <person name="Chung C.L."/>
            <person name="Lee T.J."/>
            <person name="Akiba M."/>
            <person name="Lee H.H."/>
            <person name="Kuo T.H."/>
            <person name="Liu D."/>
            <person name="Ke H.M."/>
            <person name="Yokoi T."/>
            <person name="Roa M.B."/>
            <person name="Lu M.J."/>
            <person name="Chang Y.Y."/>
            <person name="Ann P.J."/>
            <person name="Tsai J.N."/>
            <person name="Chen C.Y."/>
            <person name="Tzean S.S."/>
            <person name="Ota Y."/>
            <person name="Hattori T."/>
            <person name="Sahashi N."/>
            <person name="Liou R.F."/>
            <person name="Kikuchi T."/>
            <person name="Tsai I.J."/>
        </authorList>
    </citation>
    <scope>NUCLEOTIDE SEQUENCE [LARGE SCALE GENOMIC DNA]</scope>
    <source>
        <strain evidence="12 13">FFPRI411160</strain>
    </source>
</reference>
<evidence type="ECO:0000256" key="10">
    <source>
        <dbReference type="RuleBase" id="RU000461"/>
    </source>
</evidence>
<dbReference type="InterPro" id="IPR002401">
    <property type="entry name" value="Cyt_P450_E_grp-I"/>
</dbReference>
<dbReference type="InterPro" id="IPR001128">
    <property type="entry name" value="Cyt_P450"/>
</dbReference>
<name>A0A286UHG0_9AGAM</name>
<dbReference type="InterPro" id="IPR036396">
    <property type="entry name" value="Cyt_P450_sf"/>
</dbReference>
<proteinExistence type="inferred from homology"/>
<accession>A0A286UHG0</accession>
<dbReference type="InterPro" id="IPR050121">
    <property type="entry name" value="Cytochrome_P450_monoxygenase"/>
</dbReference>
<dbReference type="GO" id="GO:0005506">
    <property type="term" value="F:iron ion binding"/>
    <property type="evidence" value="ECO:0007669"/>
    <property type="project" value="InterPro"/>
</dbReference>
<dbReference type="SUPFAM" id="SSF48264">
    <property type="entry name" value="Cytochrome P450"/>
    <property type="match status" value="1"/>
</dbReference>
<dbReference type="Gene3D" id="1.10.630.10">
    <property type="entry name" value="Cytochrome P450"/>
    <property type="match status" value="1"/>
</dbReference>
<keyword evidence="7 9" id="KW-0408">Iron</keyword>
<dbReference type="Proteomes" id="UP000217199">
    <property type="component" value="Unassembled WGS sequence"/>
</dbReference>
<dbReference type="PRINTS" id="PR00385">
    <property type="entry name" value="P450"/>
</dbReference>
<dbReference type="GO" id="GO:0020037">
    <property type="term" value="F:heme binding"/>
    <property type="evidence" value="ECO:0007669"/>
    <property type="project" value="InterPro"/>
</dbReference>
<dbReference type="AlphaFoldDB" id="A0A286UHG0"/>
<evidence type="ECO:0000256" key="4">
    <source>
        <dbReference type="ARBA" id="ARBA00022617"/>
    </source>
</evidence>
<comment type="caution">
    <text evidence="12">The sequence shown here is derived from an EMBL/GenBank/DDBJ whole genome shotgun (WGS) entry which is preliminary data.</text>
</comment>
<protein>
    <submittedName>
        <fullName evidence="12">Cytochrome P450</fullName>
    </submittedName>
</protein>
<dbReference type="GO" id="GO:0016705">
    <property type="term" value="F:oxidoreductase activity, acting on paired donors, with incorporation or reduction of molecular oxygen"/>
    <property type="evidence" value="ECO:0007669"/>
    <property type="project" value="InterPro"/>
</dbReference>
<feature type="transmembrane region" description="Helical" evidence="11">
    <location>
        <begin position="33"/>
        <end position="60"/>
    </location>
</feature>
<gene>
    <name evidence="12" type="ORF">PNOK_0582200</name>
</gene>
<evidence type="ECO:0000256" key="8">
    <source>
        <dbReference type="ARBA" id="ARBA00023033"/>
    </source>
</evidence>
<keyword evidence="11" id="KW-0812">Transmembrane</keyword>
<dbReference type="PRINTS" id="PR00463">
    <property type="entry name" value="EP450I"/>
</dbReference>
<dbReference type="InParanoid" id="A0A286UHG0"/>
<evidence type="ECO:0000256" key="2">
    <source>
        <dbReference type="ARBA" id="ARBA00005179"/>
    </source>
</evidence>
<dbReference type="OrthoDB" id="1470350at2759"/>
<evidence type="ECO:0000313" key="12">
    <source>
        <dbReference type="EMBL" id="PAV18978.1"/>
    </source>
</evidence>
<dbReference type="PANTHER" id="PTHR24305">
    <property type="entry name" value="CYTOCHROME P450"/>
    <property type="match status" value="1"/>
</dbReference>
<dbReference type="Pfam" id="PF00067">
    <property type="entry name" value="p450"/>
    <property type="match status" value="1"/>
</dbReference>
<comment type="cofactor">
    <cofactor evidence="1 9">
        <name>heme</name>
        <dbReference type="ChEBI" id="CHEBI:30413"/>
    </cofactor>
</comment>
<evidence type="ECO:0000256" key="6">
    <source>
        <dbReference type="ARBA" id="ARBA00023002"/>
    </source>
</evidence>
<sequence>MLVPENPRILCYGTTIRDRIISATMIRQLIDTVLIGACRFIIAAIAMLAILGTVFLLGYIAHRSRIFIQNTLLLNGVPRITTFIPPVSLLSFFLPRGLLKYGILMAWDYRENFSLYKNAPLKTIISEPLSFGGRAIFTANLAVMRQALATGSLFRKVDTGLLDPLGANLLTTEGEIWRRHRRIAAPAFNHRTYQNVWDTTADVYDEMSKKEGWTNVNEVRDVNINEITHKLALFLIAIVGFGLPMKWDTPAYDENGRRSIQSIVFDVSATVMIRGTLPKWAYSLGIKQFNDIDEAYKGFEKYMVERIAERDSELRKIYSLDGQDSEELADSIKDVLGRLVNSRITEGKLTMTDEEIIGNCFIFAFAGHETTAITLGVTLAELALNTEVQDWLYNEIIKVIGDRTPVFEDFDSLDCVQACFLEGLRLYPAAPFMFRSAIQDHVISVPSPTAPNKKEDIYVKKGDAILLDLVGSFHDPELYVNAEEFYPRRWLDSVKTEKQTSITEDKDAGEISGLSPATSMNGFVGFSLGPRTCIGHKFAKVEAVAFLTYLLKDWKVEPALKQGETKEEWKRKFVSSATLNVTLRFDDVHLKLSRRKSF</sequence>
<comment type="pathway">
    <text evidence="2">Secondary metabolite biosynthesis.</text>
</comment>
<keyword evidence="11" id="KW-1133">Transmembrane helix</keyword>
<dbReference type="GO" id="GO:0004497">
    <property type="term" value="F:monooxygenase activity"/>
    <property type="evidence" value="ECO:0007669"/>
    <property type="project" value="UniProtKB-KW"/>
</dbReference>
<dbReference type="PANTHER" id="PTHR24305:SF166">
    <property type="entry name" value="CYTOCHROME P450 12A4, MITOCHONDRIAL-RELATED"/>
    <property type="match status" value="1"/>
</dbReference>